<dbReference type="GO" id="GO:0004316">
    <property type="term" value="F:3-oxoacyl-[acyl-carrier-protein] reductase (NADPH) activity"/>
    <property type="evidence" value="ECO:0007669"/>
    <property type="project" value="UniProtKB-EC"/>
</dbReference>
<dbReference type="FunFam" id="3.40.50.720:FF:000084">
    <property type="entry name" value="Short-chain dehydrogenase reductase"/>
    <property type="match status" value="1"/>
</dbReference>
<dbReference type="CDD" id="cd05233">
    <property type="entry name" value="SDR_c"/>
    <property type="match status" value="1"/>
</dbReference>
<reference evidence="4" key="1">
    <citation type="submission" date="2020-02" db="EMBL/GenBank/DDBJ databases">
        <authorList>
            <person name="Meier V. D."/>
        </authorList>
    </citation>
    <scope>NUCLEOTIDE SEQUENCE</scope>
    <source>
        <strain evidence="4">AVDCRST_MAG93</strain>
    </source>
</reference>
<dbReference type="PROSITE" id="PS00061">
    <property type="entry name" value="ADH_SHORT"/>
    <property type="match status" value="1"/>
</dbReference>
<dbReference type="EMBL" id="CADCTR010000491">
    <property type="protein sequence ID" value="CAA9244094.1"/>
    <property type="molecule type" value="Genomic_DNA"/>
</dbReference>
<dbReference type="InterPro" id="IPR020904">
    <property type="entry name" value="Sc_DH/Rdtase_CS"/>
</dbReference>
<dbReference type="SUPFAM" id="SSF51735">
    <property type="entry name" value="NAD(P)-binding Rossmann-fold domains"/>
    <property type="match status" value="1"/>
</dbReference>
<dbReference type="PANTHER" id="PTHR44196">
    <property type="entry name" value="DEHYDROGENASE/REDUCTASE SDR FAMILY MEMBER 7B"/>
    <property type="match status" value="1"/>
</dbReference>
<name>A0A6J4I9M6_9CHLR</name>
<evidence type="ECO:0000256" key="3">
    <source>
        <dbReference type="RuleBase" id="RU000363"/>
    </source>
</evidence>
<dbReference type="EC" id="1.1.1.100" evidence="4"/>
<gene>
    <name evidence="4" type="ORF">AVDCRST_MAG93-1454</name>
</gene>
<dbReference type="InterPro" id="IPR002347">
    <property type="entry name" value="SDR_fam"/>
</dbReference>
<dbReference type="GO" id="GO:0016020">
    <property type="term" value="C:membrane"/>
    <property type="evidence" value="ECO:0007669"/>
    <property type="project" value="TreeGrafter"/>
</dbReference>
<keyword evidence="2 4" id="KW-0560">Oxidoreductase</keyword>
<dbReference type="InterPro" id="IPR036291">
    <property type="entry name" value="NAD(P)-bd_dom_sf"/>
</dbReference>
<dbReference type="PRINTS" id="PR00081">
    <property type="entry name" value="GDHRDH"/>
</dbReference>
<accession>A0A6J4I9M6</accession>
<dbReference type="PRINTS" id="PR00080">
    <property type="entry name" value="SDRFAMILY"/>
</dbReference>
<evidence type="ECO:0000256" key="2">
    <source>
        <dbReference type="ARBA" id="ARBA00023002"/>
    </source>
</evidence>
<evidence type="ECO:0000313" key="4">
    <source>
        <dbReference type="EMBL" id="CAA9244094.1"/>
    </source>
</evidence>
<dbReference type="Gene3D" id="3.40.50.720">
    <property type="entry name" value="NAD(P)-binding Rossmann-like Domain"/>
    <property type="match status" value="1"/>
</dbReference>
<organism evidence="4">
    <name type="scientific">uncultured Chloroflexia bacterium</name>
    <dbReference type="NCBI Taxonomy" id="1672391"/>
    <lineage>
        <taxon>Bacteria</taxon>
        <taxon>Bacillati</taxon>
        <taxon>Chloroflexota</taxon>
        <taxon>Chloroflexia</taxon>
        <taxon>environmental samples</taxon>
    </lineage>
</organism>
<evidence type="ECO:0000256" key="1">
    <source>
        <dbReference type="ARBA" id="ARBA00006484"/>
    </source>
</evidence>
<dbReference type="AlphaFoldDB" id="A0A6J4I9M6"/>
<sequence>MFHIIRNVAPFYTMSVELATATLAIKGVQIMEVQGKVVIITGASMGIGEATVRVFAEAGAKLVLAARSADKLEAVANSLPGQAEALIVPTDLTDQAQVQALIDKAYERFGRIDIMINNAGQAAVGAVASINPDLYRQIIELNLLGPLHAIQAVVPKMKAQGGGVIINISSNVSKMAIPGIGAYASTKYALNGLSLTARNELAADNIRVVLFHPGQTATDFGKNALRAENMANWRPGGNQPMPEPDSAEAVAHKILQAAINEPAEVGMPMQG</sequence>
<protein>
    <submittedName>
        <fullName evidence="4">3-oxoacyl-[acyl-carrier protein] reductase</fullName>
        <ecNumber evidence="4">1.1.1.100</ecNumber>
    </submittedName>
</protein>
<dbReference type="Pfam" id="PF00106">
    <property type="entry name" value="adh_short"/>
    <property type="match status" value="1"/>
</dbReference>
<dbReference type="PANTHER" id="PTHR44196:SF1">
    <property type="entry name" value="DEHYDROGENASE_REDUCTASE SDR FAMILY MEMBER 7B"/>
    <property type="match status" value="1"/>
</dbReference>
<comment type="similarity">
    <text evidence="1 3">Belongs to the short-chain dehydrogenases/reductases (SDR) family.</text>
</comment>
<proteinExistence type="inferred from homology"/>